<evidence type="ECO:0000313" key="2">
    <source>
        <dbReference type="Proteomes" id="UP001153076"/>
    </source>
</evidence>
<proteinExistence type="predicted"/>
<gene>
    <name evidence="1" type="ORF">Cgig2_012396</name>
</gene>
<protein>
    <submittedName>
        <fullName evidence="1">Uncharacterized protein</fullName>
    </submittedName>
</protein>
<evidence type="ECO:0000313" key="1">
    <source>
        <dbReference type="EMBL" id="KAJ8430698.1"/>
    </source>
</evidence>
<dbReference type="Proteomes" id="UP001153076">
    <property type="component" value="Unassembled WGS sequence"/>
</dbReference>
<dbReference type="EMBL" id="JAKOGI010000766">
    <property type="protein sequence ID" value="KAJ8430698.1"/>
    <property type="molecule type" value="Genomic_DNA"/>
</dbReference>
<organism evidence="1 2">
    <name type="scientific">Carnegiea gigantea</name>
    <dbReference type="NCBI Taxonomy" id="171969"/>
    <lineage>
        <taxon>Eukaryota</taxon>
        <taxon>Viridiplantae</taxon>
        <taxon>Streptophyta</taxon>
        <taxon>Embryophyta</taxon>
        <taxon>Tracheophyta</taxon>
        <taxon>Spermatophyta</taxon>
        <taxon>Magnoliopsida</taxon>
        <taxon>eudicotyledons</taxon>
        <taxon>Gunneridae</taxon>
        <taxon>Pentapetalae</taxon>
        <taxon>Caryophyllales</taxon>
        <taxon>Cactineae</taxon>
        <taxon>Cactaceae</taxon>
        <taxon>Cactoideae</taxon>
        <taxon>Echinocereeae</taxon>
        <taxon>Carnegiea</taxon>
    </lineage>
</organism>
<comment type="caution">
    <text evidence="1">The sequence shown here is derived from an EMBL/GenBank/DDBJ whole genome shotgun (WGS) entry which is preliminary data.</text>
</comment>
<keyword evidence="2" id="KW-1185">Reference proteome</keyword>
<accession>A0A9Q1JTJ1</accession>
<sequence>MDFALYKGPWAFNSCTLRLKEINGMQQLLKVKFNTARFRVKAYDVSRLKQMSSFAKFLGNNIGAFIGCDEKSLGGGSESPYLFFLIKTKLARVEMMVVKVQLGEFDGEYPDSRGHTVCRDLWVAMGLAKNELLKNLKNNSNLLRIIKGRFK</sequence>
<reference evidence="1" key="1">
    <citation type="submission" date="2022-04" db="EMBL/GenBank/DDBJ databases">
        <title>Carnegiea gigantea Genome sequencing and assembly v2.</title>
        <authorList>
            <person name="Copetti D."/>
            <person name="Sanderson M.J."/>
            <person name="Burquez A."/>
            <person name="Wojciechowski M.F."/>
        </authorList>
    </citation>
    <scope>NUCLEOTIDE SEQUENCE</scope>
    <source>
        <strain evidence="1">SGP5-SGP5p</strain>
        <tissue evidence="1">Aerial part</tissue>
    </source>
</reference>
<dbReference type="AlphaFoldDB" id="A0A9Q1JTJ1"/>
<name>A0A9Q1JTJ1_9CARY</name>